<protein>
    <recommendedName>
        <fullName evidence="3">Transposase</fullName>
    </recommendedName>
</protein>
<comment type="caution">
    <text evidence="1">The sequence shown here is derived from an EMBL/GenBank/DDBJ whole genome shotgun (WGS) entry which is preliminary data.</text>
</comment>
<accession>A0A5A5S923</accession>
<organism evidence="1 2">
    <name type="scientific">Microcystis aeruginosa NIES-2521</name>
    <dbReference type="NCBI Taxonomy" id="2303983"/>
    <lineage>
        <taxon>Bacteria</taxon>
        <taxon>Bacillati</taxon>
        <taxon>Cyanobacteriota</taxon>
        <taxon>Cyanophyceae</taxon>
        <taxon>Oscillatoriophycideae</taxon>
        <taxon>Chroococcales</taxon>
        <taxon>Microcystaceae</taxon>
        <taxon>Microcystis</taxon>
    </lineage>
</organism>
<gene>
    <name evidence="1" type="ORF">MiTs_04033</name>
</gene>
<evidence type="ECO:0000313" key="1">
    <source>
        <dbReference type="EMBL" id="GCA82011.1"/>
    </source>
</evidence>
<name>A0A5A5S923_MICAE</name>
<sequence>MYDFFPRSTLLLSKLIIVIAIAYTSATLQGKKIKDMGIQKDVTRPEKRYKGQRRHSSFYVGQHLYHWLQLHQMFQKNIEELMQISRYRLKDYIKGQRAISLALSTF</sequence>
<dbReference type="EMBL" id="BHVQ01000110">
    <property type="protein sequence ID" value="GCA82011.1"/>
    <property type="molecule type" value="Genomic_DNA"/>
</dbReference>
<dbReference type="RefSeq" id="WP_253852453.1">
    <property type="nucleotide sequence ID" value="NZ_BHVQ01000110.1"/>
</dbReference>
<dbReference type="AlphaFoldDB" id="A0A5A5S923"/>
<reference evidence="1 2" key="1">
    <citation type="submission" date="2018-09" db="EMBL/GenBank/DDBJ databases">
        <title>Evolutionary history of phycoerythrin pigmentation in the water bloom-forming cyanobacterium Microcystis aeruginosa.</title>
        <authorList>
            <person name="Tanabe Y."/>
            <person name="Tanabe Y."/>
            <person name="Yamaguchi H."/>
        </authorList>
    </citation>
    <scope>NUCLEOTIDE SEQUENCE [LARGE SCALE GENOMIC DNA]</scope>
    <source>
        <strain evidence="1 2">NIES-2521</strain>
    </source>
</reference>
<evidence type="ECO:0008006" key="3">
    <source>
        <dbReference type="Google" id="ProtNLM"/>
    </source>
</evidence>
<evidence type="ECO:0000313" key="2">
    <source>
        <dbReference type="Proteomes" id="UP000324689"/>
    </source>
</evidence>
<dbReference type="Proteomes" id="UP000324689">
    <property type="component" value="Unassembled WGS sequence"/>
</dbReference>
<proteinExistence type="predicted"/>